<feature type="domain" description="HTH marR-type" evidence="4">
    <location>
        <begin position="1"/>
        <end position="144"/>
    </location>
</feature>
<proteinExistence type="predicted"/>
<evidence type="ECO:0000313" key="6">
    <source>
        <dbReference type="Proteomes" id="UP001597262"/>
    </source>
</evidence>
<dbReference type="Gene3D" id="1.10.10.10">
    <property type="entry name" value="Winged helix-like DNA-binding domain superfamily/Winged helix DNA-binding domain"/>
    <property type="match status" value="1"/>
</dbReference>
<keyword evidence="2" id="KW-0238">DNA-binding</keyword>
<evidence type="ECO:0000256" key="3">
    <source>
        <dbReference type="ARBA" id="ARBA00023163"/>
    </source>
</evidence>
<dbReference type="PANTHER" id="PTHR42756">
    <property type="entry name" value="TRANSCRIPTIONAL REGULATOR, MARR"/>
    <property type="match status" value="1"/>
</dbReference>
<dbReference type="Pfam" id="PF12802">
    <property type="entry name" value="MarR_2"/>
    <property type="match status" value="1"/>
</dbReference>
<dbReference type="PANTHER" id="PTHR42756:SF1">
    <property type="entry name" value="TRANSCRIPTIONAL REPRESSOR OF EMRAB OPERON"/>
    <property type="match status" value="1"/>
</dbReference>
<dbReference type="CDD" id="cd00090">
    <property type="entry name" value="HTH_ARSR"/>
    <property type="match status" value="1"/>
</dbReference>
<keyword evidence="3" id="KW-0804">Transcription</keyword>
<dbReference type="Proteomes" id="UP001597262">
    <property type="component" value="Unassembled WGS sequence"/>
</dbReference>
<evidence type="ECO:0000259" key="4">
    <source>
        <dbReference type="PROSITE" id="PS50995"/>
    </source>
</evidence>
<dbReference type="PROSITE" id="PS50995">
    <property type="entry name" value="HTH_MARR_2"/>
    <property type="match status" value="1"/>
</dbReference>
<organism evidence="5 6">
    <name type="scientific">Paenibacillus puldeungensis</name>
    <dbReference type="NCBI Taxonomy" id="696536"/>
    <lineage>
        <taxon>Bacteria</taxon>
        <taxon>Bacillati</taxon>
        <taxon>Bacillota</taxon>
        <taxon>Bacilli</taxon>
        <taxon>Bacillales</taxon>
        <taxon>Paenibacillaceae</taxon>
        <taxon>Paenibacillus</taxon>
    </lineage>
</organism>
<keyword evidence="6" id="KW-1185">Reference proteome</keyword>
<comment type="caution">
    <text evidence="5">The sequence shown here is derived from an EMBL/GenBank/DDBJ whole genome shotgun (WGS) entry which is preliminary data.</text>
</comment>
<evidence type="ECO:0000313" key="5">
    <source>
        <dbReference type="EMBL" id="MFD1177111.1"/>
    </source>
</evidence>
<dbReference type="InterPro" id="IPR036388">
    <property type="entry name" value="WH-like_DNA-bd_sf"/>
</dbReference>
<dbReference type="EMBL" id="JBHTLM010000008">
    <property type="protein sequence ID" value="MFD1177111.1"/>
    <property type="molecule type" value="Genomic_DNA"/>
</dbReference>
<evidence type="ECO:0000256" key="2">
    <source>
        <dbReference type="ARBA" id="ARBA00023125"/>
    </source>
</evidence>
<name>A0ABW3RX95_9BACL</name>
<dbReference type="RefSeq" id="WP_379319751.1">
    <property type="nucleotide sequence ID" value="NZ_JBHTLM010000008.1"/>
</dbReference>
<keyword evidence="1" id="KW-0805">Transcription regulation</keyword>
<dbReference type="InterPro" id="IPR036390">
    <property type="entry name" value="WH_DNA-bd_sf"/>
</dbReference>
<dbReference type="PRINTS" id="PR00598">
    <property type="entry name" value="HTHMARR"/>
</dbReference>
<dbReference type="SMART" id="SM00347">
    <property type="entry name" value="HTH_MARR"/>
    <property type="match status" value="1"/>
</dbReference>
<evidence type="ECO:0000256" key="1">
    <source>
        <dbReference type="ARBA" id="ARBA00023015"/>
    </source>
</evidence>
<accession>A0ABW3RX95</accession>
<gene>
    <name evidence="5" type="ORF">ACFQ3W_12520</name>
</gene>
<dbReference type="InterPro" id="IPR000835">
    <property type="entry name" value="HTH_MarR-typ"/>
</dbReference>
<dbReference type="SUPFAM" id="SSF46785">
    <property type="entry name" value="Winged helix' DNA-binding domain"/>
    <property type="match status" value="1"/>
</dbReference>
<protein>
    <submittedName>
        <fullName evidence="5">MarR family winged helix-turn-helix transcriptional regulator</fullName>
    </submittedName>
</protein>
<reference evidence="6" key="1">
    <citation type="journal article" date="2019" name="Int. J. Syst. Evol. Microbiol.">
        <title>The Global Catalogue of Microorganisms (GCM) 10K type strain sequencing project: providing services to taxonomists for standard genome sequencing and annotation.</title>
        <authorList>
            <consortium name="The Broad Institute Genomics Platform"/>
            <consortium name="The Broad Institute Genome Sequencing Center for Infectious Disease"/>
            <person name="Wu L."/>
            <person name="Ma J."/>
        </authorList>
    </citation>
    <scope>NUCLEOTIDE SEQUENCE [LARGE SCALE GENOMIC DNA]</scope>
    <source>
        <strain evidence="6">CCUG 59189</strain>
    </source>
</reference>
<sequence>MYKKDKEQDQDKRLGLLIWFRLSRIYNQSLRATNQHLKAWNLTPAQFDVLAQIGTFAGLTQQELAEKLFVTKGNITQLLAKMEELGLIRREQEWKKKCLFLTEQGQALFDEVVSKQESFQASHFAGLNREEKKQLLSLLRKAQKHGS</sequence>
<dbReference type="InterPro" id="IPR011991">
    <property type="entry name" value="ArsR-like_HTH"/>
</dbReference>